<organism evidence="1 2">
    <name type="scientific">Lindgomyces ingoldianus</name>
    <dbReference type="NCBI Taxonomy" id="673940"/>
    <lineage>
        <taxon>Eukaryota</taxon>
        <taxon>Fungi</taxon>
        <taxon>Dikarya</taxon>
        <taxon>Ascomycota</taxon>
        <taxon>Pezizomycotina</taxon>
        <taxon>Dothideomycetes</taxon>
        <taxon>Pleosporomycetidae</taxon>
        <taxon>Pleosporales</taxon>
        <taxon>Lindgomycetaceae</taxon>
        <taxon>Lindgomyces</taxon>
    </lineage>
</organism>
<sequence>MPILILYASTHGSTAEIAERISSRIASQLPPTEVHALNDIDTSSLSNYTAIILGSAIHGAAWLPEASNFLTANKNALNAKPFFMFSVGAPETMPKWLRGRWARSEKRRIRERVEGVLGGKVKGEGFFSGKLDKGDAPGWLRCCCGLVGGGRYGDFRKWDAIEAWADEVVGILKGPVEGEGAGEGESQRGLTE</sequence>
<accession>A0ACB6QLW9</accession>
<comment type="caution">
    <text evidence="1">The sequence shown here is derived from an EMBL/GenBank/DDBJ whole genome shotgun (WGS) entry which is preliminary data.</text>
</comment>
<evidence type="ECO:0000313" key="1">
    <source>
        <dbReference type="EMBL" id="KAF2467983.1"/>
    </source>
</evidence>
<dbReference type="Proteomes" id="UP000799755">
    <property type="component" value="Unassembled WGS sequence"/>
</dbReference>
<protein>
    <submittedName>
        <fullName evidence="1">Flavo protein</fullName>
    </submittedName>
</protein>
<dbReference type="EMBL" id="MU003518">
    <property type="protein sequence ID" value="KAF2467983.1"/>
    <property type="molecule type" value="Genomic_DNA"/>
</dbReference>
<keyword evidence="2" id="KW-1185">Reference proteome</keyword>
<gene>
    <name evidence="1" type="ORF">BDR25DRAFT_305367</name>
</gene>
<evidence type="ECO:0000313" key="2">
    <source>
        <dbReference type="Proteomes" id="UP000799755"/>
    </source>
</evidence>
<proteinExistence type="predicted"/>
<reference evidence="1" key="1">
    <citation type="journal article" date="2020" name="Stud. Mycol.">
        <title>101 Dothideomycetes genomes: a test case for predicting lifestyles and emergence of pathogens.</title>
        <authorList>
            <person name="Haridas S."/>
            <person name="Albert R."/>
            <person name="Binder M."/>
            <person name="Bloem J."/>
            <person name="Labutti K."/>
            <person name="Salamov A."/>
            <person name="Andreopoulos B."/>
            <person name="Baker S."/>
            <person name="Barry K."/>
            <person name="Bills G."/>
            <person name="Bluhm B."/>
            <person name="Cannon C."/>
            <person name="Castanera R."/>
            <person name="Culley D."/>
            <person name="Daum C."/>
            <person name="Ezra D."/>
            <person name="Gonzalez J."/>
            <person name="Henrissat B."/>
            <person name="Kuo A."/>
            <person name="Liang C."/>
            <person name="Lipzen A."/>
            <person name="Lutzoni F."/>
            <person name="Magnuson J."/>
            <person name="Mondo S."/>
            <person name="Nolan M."/>
            <person name="Ohm R."/>
            <person name="Pangilinan J."/>
            <person name="Park H.-J."/>
            <person name="Ramirez L."/>
            <person name="Alfaro M."/>
            <person name="Sun H."/>
            <person name="Tritt A."/>
            <person name="Yoshinaga Y."/>
            <person name="Zwiers L.-H."/>
            <person name="Turgeon B."/>
            <person name="Goodwin S."/>
            <person name="Spatafora J."/>
            <person name="Crous P."/>
            <person name="Grigoriev I."/>
        </authorList>
    </citation>
    <scope>NUCLEOTIDE SEQUENCE</scope>
    <source>
        <strain evidence="1">ATCC 200398</strain>
    </source>
</reference>
<name>A0ACB6QLW9_9PLEO</name>